<evidence type="ECO:0000313" key="1">
    <source>
        <dbReference type="EMBL" id="KAJ4968745.1"/>
    </source>
</evidence>
<gene>
    <name evidence="1" type="ORF">NE237_015446</name>
</gene>
<dbReference type="GO" id="GO:0046872">
    <property type="term" value="F:metal ion binding"/>
    <property type="evidence" value="ECO:0007669"/>
    <property type="project" value="InterPro"/>
</dbReference>
<dbReference type="OrthoDB" id="689350at2759"/>
<sequence>MSKLLYSLEEPQARLSSATATVVNEGFEDVKCDFSSNKSKAIGKADPMKLRERVEQKTKKKVELISPLPKKDNDGGDMTKDERNILILNSKGKVGCRLASSCERFEAVRT</sequence>
<dbReference type="InterPro" id="IPR044594">
    <property type="entry name" value="HIPP01/3/5/6"/>
</dbReference>
<keyword evidence="2" id="KW-1185">Reference proteome</keyword>
<name>A0A9Q0QR28_9MAGN</name>
<dbReference type="Proteomes" id="UP001141806">
    <property type="component" value="Unassembled WGS sequence"/>
</dbReference>
<reference evidence="1" key="1">
    <citation type="journal article" date="2023" name="Plant J.">
        <title>The genome of the king protea, Protea cynaroides.</title>
        <authorList>
            <person name="Chang J."/>
            <person name="Duong T.A."/>
            <person name="Schoeman C."/>
            <person name="Ma X."/>
            <person name="Roodt D."/>
            <person name="Barker N."/>
            <person name="Li Z."/>
            <person name="Van de Peer Y."/>
            <person name="Mizrachi E."/>
        </authorList>
    </citation>
    <scope>NUCLEOTIDE SEQUENCE</scope>
    <source>
        <tissue evidence="1">Young leaves</tissue>
    </source>
</reference>
<proteinExistence type="predicted"/>
<dbReference type="EMBL" id="JAMYWD010000006">
    <property type="protein sequence ID" value="KAJ4968745.1"/>
    <property type="molecule type" value="Genomic_DNA"/>
</dbReference>
<dbReference type="AlphaFoldDB" id="A0A9Q0QR28"/>
<protein>
    <submittedName>
        <fullName evidence="1">Uncharacterized protein</fullName>
    </submittedName>
</protein>
<accession>A0A9Q0QR28</accession>
<dbReference type="PANTHER" id="PTHR46413:SF1">
    <property type="entry name" value="HEAVY METAL-ASSOCIATED ISOPRENYLATED PLANT PROTEIN 6"/>
    <property type="match status" value="1"/>
</dbReference>
<evidence type="ECO:0000313" key="2">
    <source>
        <dbReference type="Proteomes" id="UP001141806"/>
    </source>
</evidence>
<organism evidence="1 2">
    <name type="scientific">Protea cynaroides</name>
    <dbReference type="NCBI Taxonomy" id="273540"/>
    <lineage>
        <taxon>Eukaryota</taxon>
        <taxon>Viridiplantae</taxon>
        <taxon>Streptophyta</taxon>
        <taxon>Embryophyta</taxon>
        <taxon>Tracheophyta</taxon>
        <taxon>Spermatophyta</taxon>
        <taxon>Magnoliopsida</taxon>
        <taxon>Proteales</taxon>
        <taxon>Proteaceae</taxon>
        <taxon>Protea</taxon>
    </lineage>
</organism>
<dbReference type="PANTHER" id="PTHR46413">
    <property type="entry name" value="HEAVY METAL-ASSOCIATED ISOPRENYLATED PLANT PROTEIN 6"/>
    <property type="match status" value="1"/>
</dbReference>
<comment type="caution">
    <text evidence="1">The sequence shown here is derived from an EMBL/GenBank/DDBJ whole genome shotgun (WGS) entry which is preliminary data.</text>
</comment>